<dbReference type="Proteomes" id="UP000822476">
    <property type="component" value="Unassembled WGS sequence"/>
</dbReference>
<dbReference type="EMBL" id="JTDE01003099">
    <property type="protein sequence ID" value="KAF7256466.1"/>
    <property type="molecule type" value="Genomic_DNA"/>
</dbReference>
<evidence type="ECO:0000313" key="2">
    <source>
        <dbReference type="EMBL" id="KAF7256466.1"/>
    </source>
</evidence>
<evidence type="ECO:0008006" key="4">
    <source>
        <dbReference type="Google" id="ProtNLM"/>
    </source>
</evidence>
<feature type="region of interest" description="Disordered" evidence="1">
    <location>
        <begin position="54"/>
        <end position="84"/>
    </location>
</feature>
<sequence length="563" mass="64623">MVVTRRVSERYNDPQEIRNYIQKLGTVDKSLIMPDTNCLPAAVPKDTVKYRQRRRVATNTTEKVLDPTPTTPTREDPSARAHSPFSRMSARKFVVYLTAAGLQERQQRLDANVFERRRLMKQNTMRRRSIDPSQLKNDTVSRKRLLSQPLSLITFQPFLAPFVPDLLRWLVNGVESYCYEHSWSAVYSPLNEYYNEAVLAFRQLIDISHDLRATKKLIGRLQHPIKILVIRLFLNELGMKPLHFNRSMLHKLSQSPLFDFFLRPHPGLKKVVQNAALQSSCGHVDTLAFLMVHLLHAWEYADNRLAVKLKLATIYGPLLITFAEKPELRGSGFGEGRTIESAILEVLLETCDYHFWNQLTVLKIRVAFDQESQMDKHRILSERQKRHESSLLFSAQSMIGPRVSEPELGSIENDPFKSLLQIFETSKGSSSKSDNLDTPKEIQSIESNPHTEDSSEYSVLPKPIPALPALSFISEPVPHLLRLAEVGLNTAKNSGRRAFQRNFPSITKLRSPSKVRSNICRSTAELVRCISSWRNNRLVYHNKTYKRVGYITHGDSKIWARIE</sequence>
<keyword evidence="3" id="KW-1185">Reference proteome</keyword>
<proteinExistence type="predicted"/>
<evidence type="ECO:0000256" key="1">
    <source>
        <dbReference type="SAM" id="MobiDB-lite"/>
    </source>
</evidence>
<gene>
    <name evidence="2" type="ORF">EG68_08424</name>
</gene>
<organism evidence="2 3">
    <name type="scientific">Paragonimus skrjabini miyazakii</name>
    <dbReference type="NCBI Taxonomy" id="59628"/>
    <lineage>
        <taxon>Eukaryota</taxon>
        <taxon>Metazoa</taxon>
        <taxon>Spiralia</taxon>
        <taxon>Lophotrochozoa</taxon>
        <taxon>Platyhelminthes</taxon>
        <taxon>Trematoda</taxon>
        <taxon>Digenea</taxon>
        <taxon>Plagiorchiida</taxon>
        <taxon>Troglotremata</taxon>
        <taxon>Troglotrematidae</taxon>
        <taxon>Paragonimus</taxon>
    </lineage>
</organism>
<reference evidence="2" key="1">
    <citation type="submission" date="2019-07" db="EMBL/GenBank/DDBJ databases">
        <title>Annotation for the trematode Paragonimus miyazaki's.</title>
        <authorList>
            <person name="Choi Y.-J."/>
        </authorList>
    </citation>
    <scope>NUCLEOTIDE SEQUENCE</scope>
    <source>
        <strain evidence="2">Japan</strain>
    </source>
</reference>
<dbReference type="AlphaFoldDB" id="A0A8S9YSU0"/>
<accession>A0A8S9YSU0</accession>
<protein>
    <recommendedName>
        <fullName evidence="4">Rho-GAP domain-containing protein</fullName>
    </recommendedName>
</protein>
<dbReference type="OrthoDB" id="6247869at2759"/>
<comment type="caution">
    <text evidence="2">The sequence shown here is derived from an EMBL/GenBank/DDBJ whole genome shotgun (WGS) entry which is preliminary data.</text>
</comment>
<name>A0A8S9YSU0_9TREM</name>
<evidence type="ECO:0000313" key="3">
    <source>
        <dbReference type="Proteomes" id="UP000822476"/>
    </source>
</evidence>